<evidence type="ECO:0000313" key="2">
    <source>
        <dbReference type="Proteomes" id="UP001162164"/>
    </source>
</evidence>
<evidence type="ECO:0000313" key="1">
    <source>
        <dbReference type="EMBL" id="KAJ8975440.1"/>
    </source>
</evidence>
<gene>
    <name evidence="1" type="ORF">NQ317_014198</name>
</gene>
<dbReference type="Proteomes" id="UP001162164">
    <property type="component" value="Unassembled WGS sequence"/>
</dbReference>
<protein>
    <submittedName>
        <fullName evidence="1">Uncharacterized protein</fullName>
    </submittedName>
</protein>
<accession>A0ABQ9JD16</accession>
<sequence length="155" mass="17832">MLRPKENNLMSNVNNHYSETLDVVASASGLNIKREMGTMCLCKNKCRQKLKDSHETIYRKFWELGSLDLQNSYLFACIEIVAKKRSYKNKQKRQESSRKFTVQYMLNVNGEAVKVCKVEFMNIHGLQKSRGRMNNIVKMKATGAVVPISDGRGRH</sequence>
<reference evidence="1" key="1">
    <citation type="journal article" date="2023" name="Insect Mol. Biol.">
        <title>Genome sequencing provides insights into the evolution of gene families encoding plant cell wall-degrading enzymes in longhorned beetles.</title>
        <authorList>
            <person name="Shin N.R."/>
            <person name="Okamura Y."/>
            <person name="Kirsch R."/>
            <person name="Pauchet Y."/>
        </authorList>
    </citation>
    <scope>NUCLEOTIDE SEQUENCE</scope>
    <source>
        <strain evidence="1">MMC_N1</strain>
    </source>
</reference>
<keyword evidence="2" id="KW-1185">Reference proteome</keyword>
<dbReference type="EMBL" id="JAPWTJ010000824">
    <property type="protein sequence ID" value="KAJ8975440.1"/>
    <property type="molecule type" value="Genomic_DNA"/>
</dbReference>
<comment type="caution">
    <text evidence="1">The sequence shown here is derived from an EMBL/GenBank/DDBJ whole genome shotgun (WGS) entry which is preliminary data.</text>
</comment>
<proteinExistence type="predicted"/>
<name>A0ABQ9JD16_9CUCU</name>
<organism evidence="1 2">
    <name type="scientific">Molorchus minor</name>
    <dbReference type="NCBI Taxonomy" id="1323400"/>
    <lineage>
        <taxon>Eukaryota</taxon>
        <taxon>Metazoa</taxon>
        <taxon>Ecdysozoa</taxon>
        <taxon>Arthropoda</taxon>
        <taxon>Hexapoda</taxon>
        <taxon>Insecta</taxon>
        <taxon>Pterygota</taxon>
        <taxon>Neoptera</taxon>
        <taxon>Endopterygota</taxon>
        <taxon>Coleoptera</taxon>
        <taxon>Polyphaga</taxon>
        <taxon>Cucujiformia</taxon>
        <taxon>Chrysomeloidea</taxon>
        <taxon>Cerambycidae</taxon>
        <taxon>Lamiinae</taxon>
        <taxon>Monochamini</taxon>
        <taxon>Molorchus</taxon>
    </lineage>
</organism>